<evidence type="ECO:0000313" key="2">
    <source>
        <dbReference type="Proteomes" id="UP000053051"/>
    </source>
</evidence>
<organism evidence="1 2">
    <name type="scientific">Richelia intracellularis HH01</name>
    <dbReference type="NCBI Taxonomy" id="1165094"/>
    <lineage>
        <taxon>Bacteria</taxon>
        <taxon>Bacillati</taxon>
        <taxon>Cyanobacteriota</taxon>
        <taxon>Cyanophyceae</taxon>
        <taxon>Nostocales</taxon>
        <taxon>Nostocaceae</taxon>
        <taxon>Richelia</taxon>
    </lineage>
</organism>
<dbReference type="RefSeq" id="WP_008235031.1">
    <property type="nucleotide sequence ID" value="NZ_CAIY01000069.1"/>
</dbReference>
<comment type="caution">
    <text evidence="1">The sequence shown here is derived from an EMBL/GenBank/DDBJ whole genome shotgun (WGS) entry which is preliminary data.</text>
</comment>
<gene>
    <name evidence="1" type="ORF">RINTHH_17470</name>
</gene>
<evidence type="ECO:0000313" key="1">
    <source>
        <dbReference type="EMBL" id="CCH67902.1"/>
    </source>
</evidence>
<protein>
    <submittedName>
        <fullName evidence="1">Uncharacterized protein</fullName>
    </submittedName>
</protein>
<dbReference type="EMBL" id="CAIY01000069">
    <property type="protein sequence ID" value="CCH67902.1"/>
    <property type="molecule type" value="Genomic_DNA"/>
</dbReference>
<dbReference type="AlphaFoldDB" id="M1WZU3"/>
<keyword evidence="2" id="KW-1185">Reference proteome</keyword>
<sequence length="51" mass="6088">MNTQFLLDIHFLQIDMVEIKQFADLLKTIDMAMLTDIWGGKNTYYINYKKT</sequence>
<name>M1WZU3_9NOST</name>
<accession>M1WZU3</accession>
<proteinExistence type="predicted"/>
<reference evidence="1 2" key="1">
    <citation type="submission" date="2012-05" db="EMBL/GenBank/DDBJ databases">
        <authorList>
            <person name="Hilton J."/>
        </authorList>
    </citation>
    <scope>NUCLEOTIDE SEQUENCE [LARGE SCALE GENOMIC DNA]</scope>
    <source>
        <strain evidence="1 2">HH01</strain>
    </source>
</reference>
<reference evidence="2" key="2">
    <citation type="submission" date="2016-01" db="EMBL/GenBank/DDBJ databases">
        <title>Diatom-associated endosymboitic cyanobacterium lacks core nitrogen metabolism enzymes.</title>
        <authorList>
            <person name="Hilton J.A."/>
            <person name="Foster R.A."/>
            <person name="Tripp H.J."/>
            <person name="Carter B.J."/>
            <person name="Zehr J.P."/>
            <person name="Villareal T.A."/>
        </authorList>
    </citation>
    <scope>NUCLEOTIDE SEQUENCE [LARGE SCALE GENOMIC DNA]</scope>
    <source>
        <strain evidence="2">HH01</strain>
    </source>
</reference>
<dbReference type="Proteomes" id="UP000053051">
    <property type="component" value="Unassembled WGS sequence"/>
</dbReference>